<dbReference type="RefSeq" id="WP_004580318.1">
    <property type="nucleotide sequence ID" value="NZ_AP028878.1"/>
</dbReference>
<dbReference type="Pfam" id="PF04235">
    <property type="entry name" value="DUF418"/>
    <property type="match status" value="1"/>
</dbReference>
<dbReference type="InterPro" id="IPR052529">
    <property type="entry name" value="Bact_Transport_Assoc"/>
</dbReference>
<dbReference type="PANTHER" id="PTHR30590">
    <property type="entry name" value="INNER MEMBRANE PROTEIN"/>
    <property type="match status" value="1"/>
</dbReference>
<feature type="transmembrane region" description="Helical" evidence="1">
    <location>
        <begin position="338"/>
        <end position="363"/>
    </location>
</feature>
<feature type="domain" description="DUF418" evidence="2">
    <location>
        <begin position="222"/>
        <end position="378"/>
    </location>
</feature>
<feature type="transmembrane region" description="Helical" evidence="1">
    <location>
        <begin position="313"/>
        <end position="332"/>
    </location>
</feature>
<keyword evidence="1" id="KW-0812">Transmembrane</keyword>
<keyword evidence="4" id="KW-1185">Reference proteome</keyword>
<evidence type="ECO:0000313" key="3">
    <source>
        <dbReference type="EMBL" id="ENO16028.1"/>
    </source>
</evidence>
<protein>
    <submittedName>
        <fullName evidence="3">DUF418 domain-containing protein</fullName>
    </submittedName>
</protein>
<keyword evidence="1" id="KW-0472">Membrane</keyword>
<dbReference type="PATRIC" id="fig|626887.3.peg.2361"/>
<dbReference type="Proteomes" id="UP000013165">
    <property type="component" value="Unassembled WGS sequence"/>
</dbReference>
<evidence type="ECO:0000313" key="4">
    <source>
        <dbReference type="Proteomes" id="UP000013165"/>
    </source>
</evidence>
<reference evidence="3 4" key="1">
    <citation type="journal article" date="2013" name="Genome Announc.">
        <title>Genome Sequence of the Polycyclic Aromatic Hydrocarbon-Degrading Bacterium Strain Marinobacter nanhaiticus D15-8WT.</title>
        <authorList>
            <person name="Cui Z."/>
            <person name="Gao W."/>
            <person name="Li Q."/>
            <person name="Xu G."/>
            <person name="Zheng L."/>
        </authorList>
    </citation>
    <scope>NUCLEOTIDE SEQUENCE [LARGE SCALE GENOMIC DNA]</scope>
    <source>
        <strain evidence="3 4">D15-8W</strain>
    </source>
</reference>
<keyword evidence="1" id="KW-1133">Transmembrane helix</keyword>
<proteinExistence type="predicted"/>
<evidence type="ECO:0000259" key="2">
    <source>
        <dbReference type="Pfam" id="PF04235"/>
    </source>
</evidence>
<dbReference type="EMBL" id="APLQ01000011">
    <property type="protein sequence ID" value="ENO16028.1"/>
    <property type="molecule type" value="Genomic_DNA"/>
</dbReference>
<dbReference type="PANTHER" id="PTHR30590:SF2">
    <property type="entry name" value="INNER MEMBRANE PROTEIN"/>
    <property type="match status" value="1"/>
</dbReference>
<evidence type="ECO:0000256" key="1">
    <source>
        <dbReference type="SAM" id="Phobius"/>
    </source>
</evidence>
<accession>N6X4M3</accession>
<feature type="transmembrane region" description="Helical" evidence="1">
    <location>
        <begin position="234"/>
        <end position="254"/>
    </location>
</feature>
<dbReference type="InterPro" id="IPR007349">
    <property type="entry name" value="DUF418"/>
</dbReference>
<dbReference type="OrthoDB" id="9807744at2"/>
<comment type="caution">
    <text evidence="3">The sequence shown here is derived from an EMBL/GenBank/DDBJ whole genome shotgun (WGS) entry which is preliminary data.</text>
</comment>
<dbReference type="HOGENOM" id="CLU_039610_0_0_6"/>
<feature type="transmembrane region" description="Helical" evidence="1">
    <location>
        <begin position="274"/>
        <end position="292"/>
    </location>
</feature>
<organism evidence="3 4">
    <name type="scientific">Marinobacter nanhaiticus D15-8W</name>
    <dbReference type="NCBI Taxonomy" id="626887"/>
    <lineage>
        <taxon>Bacteria</taxon>
        <taxon>Pseudomonadati</taxon>
        <taxon>Pseudomonadota</taxon>
        <taxon>Gammaproteobacteria</taxon>
        <taxon>Pseudomonadales</taxon>
        <taxon>Marinobacteraceae</taxon>
        <taxon>Marinobacter</taxon>
    </lineage>
</organism>
<sequence length="388" mass="42860">MASESGRIDSLDALRGFAIFGILLINIQVFSGWGFVASETRQALAWSEWDEPIATWLDILVRAKFYSLFSLLFGYSFMMLAERVQHGPVRYHLKRMLGLLVIGTAHSLLFSPWDILMLYGAMGFFLGAFLSVRASILAACGVALLMITGVALWFAPRLGLADLGGSLSLRLLQENVPALSGGSYPEVVEANAYLSVSVFLDRIEHLRPLRVMAMFLFGAAAARLHLAERDSGHVRLLVAVALAGLVLGTALAMAEVKLTEDTLTSEMVKLVGEVGAPPMLAMGYGAILLLWWRGNGLLTRAVRSALAPTGRMALTNYILQSAICICVFYGMWGDRFASLSLAALMLFSGMFFVGQMIFSAVWLRIFTQGPLEWLWRWQIKRKRPRLLR</sequence>
<dbReference type="eggNOG" id="COG2311">
    <property type="taxonomic scope" value="Bacteria"/>
</dbReference>
<feature type="transmembrane region" description="Helical" evidence="1">
    <location>
        <begin position="93"/>
        <end position="110"/>
    </location>
</feature>
<feature type="transmembrane region" description="Helical" evidence="1">
    <location>
        <begin position="137"/>
        <end position="155"/>
    </location>
</feature>
<name>N6X4M3_9GAMM</name>
<gene>
    <name evidence="3" type="ORF">J057_11766</name>
</gene>
<feature type="transmembrane region" description="Helical" evidence="1">
    <location>
        <begin position="65"/>
        <end position="81"/>
    </location>
</feature>
<dbReference type="AlphaFoldDB" id="N6X4M3"/>
<feature type="transmembrane region" description="Helical" evidence="1">
    <location>
        <begin position="12"/>
        <end position="36"/>
    </location>
</feature>